<dbReference type="EMBL" id="BPLR01021239">
    <property type="protein sequence ID" value="GIX87486.1"/>
    <property type="molecule type" value="Genomic_DNA"/>
</dbReference>
<protein>
    <recommendedName>
        <fullName evidence="3">Transposase</fullName>
    </recommendedName>
</protein>
<name>A0AAV4NU51_CAEEX</name>
<dbReference type="AlphaFoldDB" id="A0AAV4NU51"/>
<accession>A0AAV4NU51</accession>
<dbReference type="Gene3D" id="3.30.420.10">
    <property type="entry name" value="Ribonuclease H-like superfamily/Ribonuclease H"/>
    <property type="match status" value="1"/>
</dbReference>
<gene>
    <name evidence="1" type="ORF">CEXT_389091</name>
</gene>
<comment type="caution">
    <text evidence="1">The sequence shown here is derived from an EMBL/GenBank/DDBJ whole genome shotgun (WGS) entry which is preliminary data.</text>
</comment>
<evidence type="ECO:0000313" key="1">
    <source>
        <dbReference type="EMBL" id="GIX87486.1"/>
    </source>
</evidence>
<evidence type="ECO:0008006" key="3">
    <source>
        <dbReference type="Google" id="ProtNLM"/>
    </source>
</evidence>
<evidence type="ECO:0000313" key="2">
    <source>
        <dbReference type="Proteomes" id="UP001054945"/>
    </source>
</evidence>
<organism evidence="1 2">
    <name type="scientific">Caerostris extrusa</name>
    <name type="common">Bark spider</name>
    <name type="synonym">Caerostris bankana</name>
    <dbReference type="NCBI Taxonomy" id="172846"/>
    <lineage>
        <taxon>Eukaryota</taxon>
        <taxon>Metazoa</taxon>
        <taxon>Ecdysozoa</taxon>
        <taxon>Arthropoda</taxon>
        <taxon>Chelicerata</taxon>
        <taxon>Arachnida</taxon>
        <taxon>Araneae</taxon>
        <taxon>Araneomorphae</taxon>
        <taxon>Entelegynae</taxon>
        <taxon>Araneoidea</taxon>
        <taxon>Araneidae</taxon>
        <taxon>Caerostris</taxon>
    </lineage>
</organism>
<keyword evidence="2" id="KW-1185">Reference proteome</keyword>
<dbReference type="GO" id="GO:0003676">
    <property type="term" value="F:nucleic acid binding"/>
    <property type="evidence" value="ECO:0007669"/>
    <property type="project" value="InterPro"/>
</dbReference>
<dbReference type="Proteomes" id="UP001054945">
    <property type="component" value="Unassembled WGS sequence"/>
</dbReference>
<reference evidence="1 2" key="1">
    <citation type="submission" date="2021-06" db="EMBL/GenBank/DDBJ databases">
        <title>Caerostris extrusa draft genome.</title>
        <authorList>
            <person name="Kono N."/>
            <person name="Arakawa K."/>
        </authorList>
    </citation>
    <scope>NUCLEOTIDE SEQUENCE [LARGE SCALE GENOMIC DNA]</scope>
</reference>
<sequence>MVWTVFEANSAIEIVFVENKMNSVLYQDMLADSLLPVTLLITSRDWTFQQYNTSEHISCFYKILDGGELIHPERPSRNPNLNPVEKLWSILSISKRRNHEVPRMSIWIFISVCHTNGRRGSSQGQDEKMLHHMMMGGAKSYFLGMKGVLVPIPIPMQVSLPSISLPQHQFHEGRRR</sequence>
<dbReference type="InterPro" id="IPR036397">
    <property type="entry name" value="RNaseH_sf"/>
</dbReference>
<proteinExistence type="predicted"/>